<dbReference type="AlphaFoldDB" id="A0A2H4TK03"/>
<evidence type="ECO:0000313" key="2">
    <source>
        <dbReference type="Proteomes" id="UP000236551"/>
    </source>
</evidence>
<dbReference type="EMBL" id="CP024975">
    <property type="protein sequence ID" value="ATZ29875.1"/>
    <property type="molecule type" value="Genomic_DNA"/>
</dbReference>
<accession>A0A2H4TK03</accession>
<organism evidence="1 2">
    <name type="scientific">Escherichia coli</name>
    <dbReference type="NCBI Taxonomy" id="562"/>
    <lineage>
        <taxon>Bacteria</taxon>
        <taxon>Pseudomonadati</taxon>
        <taxon>Pseudomonadota</taxon>
        <taxon>Gammaproteobacteria</taxon>
        <taxon>Enterobacterales</taxon>
        <taxon>Enterobacteriaceae</taxon>
        <taxon>Escherichia</taxon>
    </lineage>
</organism>
<gene>
    <name evidence="1" type="ORF">CV83915_1p0003</name>
</gene>
<dbReference type="Proteomes" id="UP000236551">
    <property type="component" value="Plasmid pCV839-15-p1"/>
</dbReference>
<protein>
    <submittedName>
        <fullName evidence="1">Uncharacterized protein</fullName>
    </submittedName>
</protein>
<keyword evidence="1" id="KW-0614">Plasmid</keyword>
<reference evidence="1 2" key="1">
    <citation type="submission" date="2017-11" db="EMBL/GenBank/DDBJ databases">
        <title>Escherichia coli CV839-15 Genome sequencing and assembly.</title>
        <authorList>
            <person name="Li Z."/>
            <person name="Song N."/>
            <person name="Li W."/>
            <person name="Philip H.R."/>
            <person name="Bu Z."/>
            <person name="Siguo L."/>
        </authorList>
    </citation>
    <scope>NUCLEOTIDE SEQUENCE [LARGE SCALE GENOMIC DNA]</scope>
    <source>
        <strain evidence="1 2">CV839-15</strain>
        <plasmid evidence="2">Plasmid pcv839-15-p1</plasmid>
    </source>
</reference>
<name>A0A2H4TK03_ECOLX</name>
<geneLocation type="plasmid" evidence="2">
    <name>pcv839-15-p1</name>
</geneLocation>
<sequence>MNFVVILPVLDVIKKHRGNLYFDSLYIICIGAEKIIIKNNAFILYVSASSEPSGLFPPAPQK</sequence>
<evidence type="ECO:0000313" key="1">
    <source>
        <dbReference type="EMBL" id="ATZ29875.1"/>
    </source>
</evidence>
<proteinExistence type="predicted"/>